<protein>
    <submittedName>
        <fullName evidence="13">Mechanosensitive channel MscK</fullName>
    </submittedName>
</protein>
<keyword evidence="4 8" id="KW-0812">Transmembrane</keyword>
<dbReference type="Gene3D" id="3.30.70.100">
    <property type="match status" value="1"/>
</dbReference>
<comment type="caution">
    <text evidence="13">The sequence shown here is derived from an EMBL/GenBank/DDBJ whole genome shotgun (WGS) entry which is preliminary data.</text>
</comment>
<feature type="coiled-coil region" evidence="7">
    <location>
        <begin position="252"/>
        <end position="296"/>
    </location>
</feature>
<dbReference type="Pfam" id="PF00924">
    <property type="entry name" value="MS_channel_2nd"/>
    <property type="match status" value="1"/>
</dbReference>
<dbReference type="InterPro" id="IPR006685">
    <property type="entry name" value="MscS_channel_2nd"/>
</dbReference>
<keyword evidence="7" id="KW-0175">Coiled coil</keyword>
<comment type="similarity">
    <text evidence="2">Belongs to the MscS (TC 1.A.23) family.</text>
</comment>
<feature type="transmembrane region" description="Helical" evidence="8">
    <location>
        <begin position="866"/>
        <end position="887"/>
    </location>
</feature>
<name>A0ABM8ZTU1_9VIBR</name>
<feature type="coiled-coil region" evidence="7">
    <location>
        <begin position="167"/>
        <end position="201"/>
    </location>
</feature>
<feature type="domain" description="Mechanosensitive ion channel MscS" evidence="9">
    <location>
        <begin position="908"/>
        <end position="973"/>
    </location>
</feature>
<dbReference type="Pfam" id="PF12794">
    <property type="entry name" value="MscS_TM"/>
    <property type="match status" value="1"/>
</dbReference>
<evidence type="ECO:0000256" key="6">
    <source>
        <dbReference type="ARBA" id="ARBA00023136"/>
    </source>
</evidence>
<dbReference type="PANTHER" id="PTHR30347:SF1">
    <property type="entry name" value="MECHANOSENSITIVE CHANNEL MSCK"/>
    <property type="match status" value="1"/>
</dbReference>
<keyword evidence="6 8" id="KW-0472">Membrane</keyword>
<evidence type="ECO:0000313" key="14">
    <source>
        <dbReference type="Proteomes" id="UP000838672"/>
    </source>
</evidence>
<proteinExistence type="inferred from homology"/>
<feature type="transmembrane region" description="Helical" evidence="8">
    <location>
        <begin position="512"/>
        <end position="536"/>
    </location>
</feature>
<dbReference type="InterPro" id="IPR010920">
    <property type="entry name" value="LSM_dom_sf"/>
</dbReference>
<evidence type="ECO:0000256" key="5">
    <source>
        <dbReference type="ARBA" id="ARBA00022989"/>
    </source>
</evidence>
<keyword evidence="3" id="KW-1003">Cell membrane</keyword>
<dbReference type="InterPro" id="IPR049142">
    <property type="entry name" value="MS_channel_1st"/>
</dbReference>
<evidence type="ECO:0000256" key="3">
    <source>
        <dbReference type="ARBA" id="ARBA00022475"/>
    </source>
</evidence>
<feature type="transmembrane region" description="Helical" evidence="8">
    <location>
        <begin position="824"/>
        <end position="845"/>
    </location>
</feature>
<comment type="subcellular location">
    <subcellularLocation>
        <location evidence="1">Cell membrane</location>
        <topology evidence="1">Multi-pass membrane protein</topology>
    </subcellularLocation>
</comment>
<keyword evidence="5 8" id="KW-1133">Transmembrane helix</keyword>
<dbReference type="Gene3D" id="1.10.287.1260">
    <property type="match status" value="1"/>
</dbReference>
<dbReference type="InterPro" id="IPR052702">
    <property type="entry name" value="MscS-like_channel"/>
</dbReference>
<evidence type="ECO:0000259" key="11">
    <source>
        <dbReference type="Pfam" id="PF21082"/>
    </source>
</evidence>
<reference evidence="13" key="1">
    <citation type="submission" date="2021-11" db="EMBL/GenBank/DDBJ databases">
        <authorList>
            <person name="Rodrigo-Torres L."/>
            <person name="Arahal R. D."/>
            <person name="Lucena T."/>
        </authorList>
    </citation>
    <scope>NUCLEOTIDE SEQUENCE</scope>
    <source>
        <strain evidence="13">CECT 7929</strain>
    </source>
</reference>
<evidence type="ECO:0000256" key="8">
    <source>
        <dbReference type="SAM" id="Phobius"/>
    </source>
</evidence>
<feature type="transmembrane region" description="Helical" evidence="8">
    <location>
        <begin position="618"/>
        <end position="637"/>
    </location>
</feature>
<dbReference type="PANTHER" id="PTHR30347">
    <property type="entry name" value="POTASSIUM CHANNEL RELATED"/>
    <property type="match status" value="1"/>
</dbReference>
<dbReference type="SUPFAM" id="SSF50182">
    <property type="entry name" value="Sm-like ribonucleoproteins"/>
    <property type="match status" value="1"/>
</dbReference>
<gene>
    <name evidence="13" type="primary">mscK</name>
    <name evidence="13" type="ORF">VST7929_01459</name>
</gene>
<feature type="transmembrane region" description="Helical" evidence="8">
    <location>
        <begin position="893"/>
        <end position="920"/>
    </location>
</feature>
<dbReference type="InterPro" id="IPR011066">
    <property type="entry name" value="MscS_channel_C_sf"/>
</dbReference>
<evidence type="ECO:0000259" key="12">
    <source>
        <dbReference type="Pfam" id="PF21088"/>
    </source>
</evidence>
<feature type="transmembrane region" description="Helical" evidence="8">
    <location>
        <begin position="658"/>
        <end position="682"/>
    </location>
</feature>
<dbReference type="InterPro" id="IPR025692">
    <property type="entry name" value="MscS_IM_dom1"/>
</dbReference>
<keyword evidence="14" id="KW-1185">Reference proteome</keyword>
<feature type="domain" description="Mechanosensitive ion channel MscS C-terminal" evidence="11">
    <location>
        <begin position="981"/>
        <end position="1064"/>
    </location>
</feature>
<dbReference type="Pfam" id="PF21082">
    <property type="entry name" value="MS_channel_3rd"/>
    <property type="match status" value="1"/>
</dbReference>
<dbReference type="Proteomes" id="UP000838672">
    <property type="component" value="Unassembled WGS sequence"/>
</dbReference>
<evidence type="ECO:0000256" key="1">
    <source>
        <dbReference type="ARBA" id="ARBA00004651"/>
    </source>
</evidence>
<dbReference type="EMBL" id="CAKLDI010000001">
    <property type="protein sequence ID" value="CAH0533589.1"/>
    <property type="molecule type" value="Genomic_DNA"/>
</dbReference>
<accession>A0ABM8ZTU1</accession>
<feature type="transmembrane region" description="Helical" evidence="8">
    <location>
        <begin position="688"/>
        <end position="707"/>
    </location>
</feature>
<evidence type="ECO:0000313" key="13">
    <source>
        <dbReference type="EMBL" id="CAH0533589.1"/>
    </source>
</evidence>
<sequence length="1083" mass="122222">MGGLINDASATTLPSQADIKTQLEKLNGQSPKDETLIGKYQTLQKQISQSDSLGAERDSYLDIIKQFPQQKTKLQSQIDNAATLAIFNPPKTENSGDLSLAIASLQASIAQWRTASSALSEKIKPLANERTTLPVTLAELDRKIEQAALVSSNNKEQIDSWLDLSQLNILKRERAVASAKLQSLDERTELLQLEQKLLEEKITIATPLLSQWQEKLTRAEQASAKTLIEEAQALIGESSGAEGENPHAQAIAKTVVQHVQELEQVLKSIEQTRLGVQNVDAERRSLSEDLQFMKTNLSWLKDSTSFGASIRTQLQRLPSHTTDKKIPNQTADAHIRKYELNQQLEALRTHAENQQTEHSKTALTAQQSLRSEKLNELSDKLLSQLIQEYDKLIVALGNLQVAQQQYSIEVTNARAFFREQQLWTRSNAPLWENLKTWDTAVWFGSETPLKNMKAQLDRHALPMLLTSLMIYSLLLWFIARRMNRWLLKLCDDYRKVFGHPLKDRFLNTINMLLVSCLRAICLPLWFTLTAAILFQIWPTIDTAELRVFLLSCATLLFAITFTAAITQAKGLLQLHLNWPSALCEALQKISLRLRWPTAVFLLIFFWVELMAGKQEADISRLLFLLLMCAMTWLYVTLLKHDRIPSILPRPLHQGVGLALVRTIIFGSFIAIIVMTLMGYFIAAWMLLMYQQLTIFVIFGMLFLYQLGERWLKLEHRQLNYQRLLARREELIAQQQEQAAEPPELAELREVMPEVEEQTLDSEQISEQSLTLLRGLTLIGLVIAILTLWSSALEMTSWLDKVVIWQVSETISGNTVSVDVTLLSLLYAAVSVVVTFVGIRNLPGILELLVLSKLELAPGTGYAVTTLLRYLILMAGVLTTFSILGFQWSRLQWLVAAFGVGLGFGLQEIFANFISGLILLFERPIRIGDIVTINDLSGTVSKIQTRATTIIDWDNKEIVVPNKAFITEKLINWSLSDSVTRIVLPIGVAYGSDVEKTEKLLSDIAHAHPLVLKDPAPAVFFLSFGASSLDFELRVYINSIDHRLYTLHMLNKSIDAAFAENGIEIAFPQMDVHLRDWPPKEDNQ</sequence>
<evidence type="ECO:0000259" key="10">
    <source>
        <dbReference type="Pfam" id="PF12794"/>
    </source>
</evidence>
<evidence type="ECO:0000256" key="2">
    <source>
        <dbReference type="ARBA" id="ARBA00008017"/>
    </source>
</evidence>
<evidence type="ECO:0000256" key="4">
    <source>
        <dbReference type="ARBA" id="ARBA00022692"/>
    </source>
</evidence>
<dbReference type="SUPFAM" id="SSF82861">
    <property type="entry name" value="Mechanosensitive channel protein MscS (YggB), transmembrane region"/>
    <property type="match status" value="1"/>
</dbReference>
<organism evidence="13 14">
    <name type="scientific">Vibrio stylophorae</name>
    <dbReference type="NCBI Taxonomy" id="659351"/>
    <lineage>
        <taxon>Bacteria</taxon>
        <taxon>Pseudomonadati</taxon>
        <taxon>Pseudomonadota</taxon>
        <taxon>Gammaproteobacteria</taxon>
        <taxon>Vibrionales</taxon>
        <taxon>Vibrionaceae</taxon>
        <taxon>Vibrio</taxon>
    </lineage>
</organism>
<feature type="transmembrane region" description="Helical" evidence="8">
    <location>
        <begin position="548"/>
        <end position="572"/>
    </location>
</feature>
<feature type="transmembrane region" description="Helical" evidence="8">
    <location>
        <begin position="771"/>
        <end position="791"/>
    </location>
</feature>
<dbReference type="SUPFAM" id="SSF82689">
    <property type="entry name" value="Mechanosensitive channel protein MscS (YggB), C-terminal domain"/>
    <property type="match status" value="1"/>
</dbReference>
<evidence type="ECO:0000256" key="7">
    <source>
        <dbReference type="SAM" id="Coils"/>
    </source>
</evidence>
<dbReference type="PROSITE" id="PS01246">
    <property type="entry name" value="UPF0003"/>
    <property type="match status" value="1"/>
</dbReference>
<dbReference type="InterPro" id="IPR049278">
    <property type="entry name" value="MS_channel_C"/>
</dbReference>
<feature type="transmembrane region" description="Helical" evidence="8">
    <location>
        <begin position="460"/>
        <end position="479"/>
    </location>
</feature>
<dbReference type="Pfam" id="PF21088">
    <property type="entry name" value="MS_channel_1st"/>
    <property type="match status" value="1"/>
</dbReference>
<feature type="transmembrane region" description="Helical" evidence="8">
    <location>
        <begin position="593"/>
        <end position="612"/>
    </location>
</feature>
<dbReference type="Gene3D" id="2.30.30.60">
    <property type="match status" value="1"/>
</dbReference>
<dbReference type="InterPro" id="IPR023408">
    <property type="entry name" value="MscS_beta-dom_sf"/>
</dbReference>
<evidence type="ECO:0000259" key="9">
    <source>
        <dbReference type="Pfam" id="PF00924"/>
    </source>
</evidence>
<dbReference type="InterPro" id="IPR006686">
    <property type="entry name" value="MscS_channel_CS"/>
</dbReference>
<feature type="domain" description="Mechanosensitive ion channel transmembrane helices 2/3" evidence="12">
    <location>
        <begin position="865"/>
        <end position="906"/>
    </location>
</feature>
<feature type="domain" description="Mechanosensitive ion channel inner membrane" evidence="10">
    <location>
        <begin position="463"/>
        <end position="804"/>
    </location>
</feature>
<dbReference type="InterPro" id="IPR011014">
    <property type="entry name" value="MscS_channel_TM-2"/>
</dbReference>